<organism evidence="1">
    <name type="scientific">termite gut metagenome</name>
    <dbReference type="NCBI Taxonomy" id="433724"/>
    <lineage>
        <taxon>unclassified sequences</taxon>
        <taxon>metagenomes</taxon>
        <taxon>organismal metagenomes</taxon>
    </lineage>
</organism>
<gene>
    <name evidence="1" type="ORF">EZS27_027426</name>
</gene>
<evidence type="ECO:0000313" key="1">
    <source>
        <dbReference type="EMBL" id="KAA6323094.1"/>
    </source>
</evidence>
<name>A0A5J4QQ20_9ZZZZ</name>
<protein>
    <submittedName>
        <fullName evidence="1">Uncharacterized protein</fullName>
    </submittedName>
</protein>
<comment type="caution">
    <text evidence="1">The sequence shown here is derived from an EMBL/GenBank/DDBJ whole genome shotgun (WGS) entry which is preliminary data.</text>
</comment>
<sequence>MIYVIKILERAIESEKEVFRRLKSDTLKKVSEKNIEDIQKAF</sequence>
<dbReference type="EMBL" id="SNRY01002884">
    <property type="protein sequence ID" value="KAA6323094.1"/>
    <property type="molecule type" value="Genomic_DNA"/>
</dbReference>
<accession>A0A5J4QQ20</accession>
<dbReference type="AlphaFoldDB" id="A0A5J4QQ20"/>
<reference evidence="1" key="1">
    <citation type="submission" date="2019-03" db="EMBL/GenBank/DDBJ databases">
        <title>Single cell metagenomics reveals metabolic interactions within the superorganism composed of flagellate Streblomastix strix and complex community of Bacteroidetes bacteria on its surface.</title>
        <authorList>
            <person name="Treitli S.C."/>
            <person name="Kolisko M."/>
            <person name="Husnik F."/>
            <person name="Keeling P."/>
            <person name="Hampl V."/>
        </authorList>
    </citation>
    <scope>NUCLEOTIDE SEQUENCE</scope>
    <source>
        <strain evidence="1">STM</strain>
    </source>
</reference>
<proteinExistence type="predicted"/>